<organism evidence="5 6">
    <name type="scientific">Photobacterium chitinilyticum</name>
    <dbReference type="NCBI Taxonomy" id="2485123"/>
    <lineage>
        <taxon>Bacteria</taxon>
        <taxon>Pseudomonadati</taxon>
        <taxon>Pseudomonadota</taxon>
        <taxon>Gammaproteobacteria</taxon>
        <taxon>Vibrionales</taxon>
        <taxon>Vibrionaceae</taxon>
        <taxon>Photobacterium</taxon>
    </lineage>
</organism>
<dbReference type="RefSeq" id="WP_233353295.1">
    <property type="nucleotide sequence ID" value="NZ_RJLM01000001.1"/>
</dbReference>
<dbReference type="GO" id="GO:0000160">
    <property type="term" value="P:phosphorelay signal transduction system"/>
    <property type="evidence" value="ECO:0007669"/>
    <property type="project" value="InterPro"/>
</dbReference>
<name>A0A444JWT1_9GAMM</name>
<dbReference type="SUPFAM" id="SSF46894">
    <property type="entry name" value="C-terminal effector domain of the bipartite response regulators"/>
    <property type="match status" value="1"/>
</dbReference>
<dbReference type="Pfam" id="PF00486">
    <property type="entry name" value="Trans_reg_C"/>
    <property type="match status" value="1"/>
</dbReference>
<dbReference type="InterPro" id="IPR001867">
    <property type="entry name" value="OmpR/PhoB-type_DNA-bd"/>
</dbReference>
<keyword evidence="6" id="KW-1185">Reference proteome</keyword>
<evidence type="ECO:0000256" key="3">
    <source>
        <dbReference type="SAM" id="Phobius"/>
    </source>
</evidence>
<evidence type="ECO:0000256" key="2">
    <source>
        <dbReference type="PROSITE-ProRule" id="PRU01091"/>
    </source>
</evidence>
<gene>
    <name evidence="5" type="ORF">EDI28_05870</name>
</gene>
<dbReference type="AlphaFoldDB" id="A0A444JWT1"/>
<comment type="caution">
    <text evidence="5">The sequence shown here is derived from an EMBL/GenBank/DDBJ whole genome shotgun (WGS) entry which is preliminary data.</text>
</comment>
<reference evidence="5 6" key="1">
    <citation type="submission" date="2018-11" db="EMBL/GenBank/DDBJ databases">
        <title>Photobacterium sp. BEI247 sp. nov., a marine bacterium isolated from Yongle Blue Hole in the South China Sea.</title>
        <authorList>
            <person name="Wang X."/>
        </authorList>
    </citation>
    <scope>NUCLEOTIDE SEQUENCE [LARGE SCALE GENOMIC DNA]</scope>
    <source>
        <strain evidence="6">BEI247</strain>
    </source>
</reference>
<dbReference type="SMART" id="SM00862">
    <property type="entry name" value="Trans_reg_C"/>
    <property type="match status" value="1"/>
</dbReference>
<proteinExistence type="predicted"/>
<keyword evidence="3" id="KW-0472">Membrane</keyword>
<keyword evidence="3" id="KW-0812">Transmembrane</keyword>
<evidence type="ECO:0000313" key="5">
    <source>
        <dbReference type="EMBL" id="RWX57543.1"/>
    </source>
</evidence>
<dbReference type="Proteomes" id="UP000287563">
    <property type="component" value="Unassembled WGS sequence"/>
</dbReference>
<sequence>MWVFNPNNKMQLSNSLSGASRSIKSTESRILRLLLDNQDKAVRKDELIAETWSDRVVSDSSLTQAIAQLRLALGDNGKEQKIIKTLPKEGYQLISGSVCFETSYLTKRQEIICDNVAEADDNTAKNNVRPPQEKVQTGYKYQRLLIQSKRIAVKALAFTVFIVSTLIFIWAASIYMQTQAVSKRPWSVEISDGISFYIEDSRASEMLYKELVGKIRKNISRVFISKNHEQFYVACVYTPDQYQDRQILNLTFTINYTTDQIRKHINESCQ</sequence>
<dbReference type="PROSITE" id="PS51755">
    <property type="entry name" value="OMPR_PHOB"/>
    <property type="match status" value="1"/>
</dbReference>
<dbReference type="InterPro" id="IPR016032">
    <property type="entry name" value="Sig_transdc_resp-reg_C-effctor"/>
</dbReference>
<evidence type="ECO:0000313" key="6">
    <source>
        <dbReference type="Proteomes" id="UP000287563"/>
    </source>
</evidence>
<dbReference type="GO" id="GO:0003677">
    <property type="term" value="F:DNA binding"/>
    <property type="evidence" value="ECO:0007669"/>
    <property type="project" value="UniProtKB-UniRule"/>
</dbReference>
<evidence type="ECO:0000259" key="4">
    <source>
        <dbReference type="PROSITE" id="PS51755"/>
    </source>
</evidence>
<accession>A0A444JWT1</accession>
<dbReference type="CDD" id="cd00383">
    <property type="entry name" value="trans_reg_C"/>
    <property type="match status" value="1"/>
</dbReference>
<keyword evidence="1 2" id="KW-0238">DNA-binding</keyword>
<keyword evidence="3" id="KW-1133">Transmembrane helix</keyword>
<evidence type="ECO:0000256" key="1">
    <source>
        <dbReference type="ARBA" id="ARBA00023125"/>
    </source>
</evidence>
<dbReference type="InterPro" id="IPR036388">
    <property type="entry name" value="WH-like_DNA-bd_sf"/>
</dbReference>
<feature type="DNA-binding region" description="OmpR/PhoB-type" evidence="2">
    <location>
        <begin position="1"/>
        <end position="95"/>
    </location>
</feature>
<dbReference type="GO" id="GO:0006355">
    <property type="term" value="P:regulation of DNA-templated transcription"/>
    <property type="evidence" value="ECO:0007669"/>
    <property type="project" value="InterPro"/>
</dbReference>
<dbReference type="Gene3D" id="1.10.10.10">
    <property type="entry name" value="Winged helix-like DNA-binding domain superfamily/Winged helix DNA-binding domain"/>
    <property type="match status" value="1"/>
</dbReference>
<protein>
    <recommendedName>
        <fullName evidence="4">OmpR/PhoB-type domain-containing protein</fullName>
    </recommendedName>
</protein>
<feature type="domain" description="OmpR/PhoB-type" evidence="4">
    <location>
        <begin position="1"/>
        <end position="95"/>
    </location>
</feature>
<feature type="transmembrane region" description="Helical" evidence="3">
    <location>
        <begin position="151"/>
        <end position="176"/>
    </location>
</feature>
<dbReference type="EMBL" id="RJLM01000001">
    <property type="protein sequence ID" value="RWX57543.1"/>
    <property type="molecule type" value="Genomic_DNA"/>
</dbReference>